<organism evidence="1 2">
    <name type="scientific">Paenibacillus methanolicus</name>
    <dbReference type="NCBI Taxonomy" id="582686"/>
    <lineage>
        <taxon>Bacteria</taxon>
        <taxon>Bacillati</taxon>
        <taxon>Bacillota</taxon>
        <taxon>Bacilli</taxon>
        <taxon>Bacillales</taxon>
        <taxon>Paenibacillaceae</taxon>
        <taxon>Paenibacillus</taxon>
    </lineage>
</organism>
<name>A0A5S5BXU5_9BACL</name>
<gene>
    <name evidence="1" type="ORF">BCM02_109264</name>
</gene>
<dbReference type="AlphaFoldDB" id="A0A5S5BXU5"/>
<proteinExistence type="predicted"/>
<dbReference type="EMBL" id="VNHS01000009">
    <property type="protein sequence ID" value="TYP71985.1"/>
    <property type="molecule type" value="Genomic_DNA"/>
</dbReference>
<comment type="caution">
    <text evidence="1">The sequence shown here is derived from an EMBL/GenBank/DDBJ whole genome shotgun (WGS) entry which is preliminary data.</text>
</comment>
<dbReference type="Proteomes" id="UP000323257">
    <property type="component" value="Unassembled WGS sequence"/>
</dbReference>
<evidence type="ECO:0000313" key="2">
    <source>
        <dbReference type="Proteomes" id="UP000323257"/>
    </source>
</evidence>
<accession>A0A5S5BXU5</accession>
<keyword evidence="2" id="KW-1185">Reference proteome</keyword>
<protein>
    <submittedName>
        <fullName evidence="1">Uncharacterized protein</fullName>
    </submittedName>
</protein>
<evidence type="ECO:0000313" key="1">
    <source>
        <dbReference type="EMBL" id="TYP71985.1"/>
    </source>
</evidence>
<reference evidence="1 2" key="1">
    <citation type="submission" date="2019-07" db="EMBL/GenBank/DDBJ databases">
        <title>Genomic Encyclopedia of Type Strains, Phase III (KMG-III): the genomes of soil and plant-associated and newly described type strains.</title>
        <authorList>
            <person name="Whitman W."/>
        </authorList>
    </citation>
    <scope>NUCLEOTIDE SEQUENCE [LARGE SCALE GENOMIC DNA]</scope>
    <source>
        <strain evidence="1 2">BL24</strain>
    </source>
</reference>
<sequence>MRRYKVAFYVSLLALIGLFIVQASRESSGYAQAFRTNLNEAIQANSTFRMTDVANFEWDRMYRIDPYMPREAIEEIIGTKLKGSAELTDELFYQLIFVKEDEVVLNIIMDGITADFSSSKRMTERAASLFRIEKIPDAYAADRETVLIHNVMEGDLAAKE</sequence>